<reference evidence="2 3" key="1">
    <citation type="submission" date="2017-10" db="EMBL/GenBank/DDBJ databases">
        <title>Comparative genomics in systemic dimorphic fungi from Ajellomycetaceae.</title>
        <authorList>
            <person name="Munoz J.F."/>
            <person name="Mcewen J.G."/>
            <person name="Clay O.K."/>
            <person name="Cuomo C.A."/>
        </authorList>
    </citation>
    <scope>NUCLEOTIDE SEQUENCE [LARGE SCALE GENOMIC DNA]</scope>
    <source>
        <strain evidence="2 3">UAMH5409</strain>
    </source>
</reference>
<dbReference type="PROSITE" id="PS50097">
    <property type="entry name" value="BTB"/>
    <property type="match status" value="1"/>
</dbReference>
<protein>
    <recommendedName>
        <fullName evidence="1">BTB domain-containing protein</fullName>
    </recommendedName>
</protein>
<dbReference type="STRING" id="1447875.A0A2B7XRS5"/>
<evidence type="ECO:0000313" key="2">
    <source>
        <dbReference type="EMBL" id="PGH11332.1"/>
    </source>
</evidence>
<feature type="domain" description="BTB" evidence="1">
    <location>
        <begin position="11"/>
        <end position="70"/>
    </location>
</feature>
<dbReference type="Pfam" id="PF00651">
    <property type="entry name" value="BTB"/>
    <property type="match status" value="1"/>
</dbReference>
<dbReference type="SUPFAM" id="SSF54695">
    <property type="entry name" value="POZ domain"/>
    <property type="match status" value="1"/>
</dbReference>
<gene>
    <name evidence="2" type="ORF">AJ79_04948</name>
</gene>
<evidence type="ECO:0000313" key="3">
    <source>
        <dbReference type="Proteomes" id="UP000223968"/>
    </source>
</evidence>
<dbReference type="PANTHER" id="PTHR47843">
    <property type="entry name" value="BTB DOMAIN-CONTAINING PROTEIN-RELATED"/>
    <property type="match status" value="1"/>
</dbReference>
<comment type="caution">
    <text evidence="2">The sequence shown here is derived from an EMBL/GenBank/DDBJ whole genome shotgun (WGS) entry which is preliminary data.</text>
</comment>
<name>A0A2B7XRS5_9EURO</name>
<dbReference type="InterPro" id="IPR000210">
    <property type="entry name" value="BTB/POZ_dom"/>
</dbReference>
<dbReference type="AlphaFoldDB" id="A0A2B7XRS5"/>
<dbReference type="CDD" id="cd18186">
    <property type="entry name" value="BTB_POZ_ZBTB_KLHL-like"/>
    <property type="match status" value="1"/>
</dbReference>
<proteinExistence type="predicted"/>
<dbReference type="SMART" id="SM00225">
    <property type="entry name" value="BTB"/>
    <property type="match status" value="1"/>
</dbReference>
<evidence type="ECO:0000259" key="1">
    <source>
        <dbReference type="PROSITE" id="PS50097"/>
    </source>
</evidence>
<keyword evidence="3" id="KW-1185">Reference proteome</keyword>
<dbReference type="EMBL" id="PDNB01000074">
    <property type="protein sequence ID" value="PGH11332.1"/>
    <property type="molecule type" value="Genomic_DNA"/>
</dbReference>
<accession>A0A2B7XRS5</accession>
<dbReference type="Proteomes" id="UP000223968">
    <property type="component" value="Unassembled WGS sequence"/>
</dbReference>
<organism evidence="2 3">
    <name type="scientific">Helicocarpus griseus UAMH5409</name>
    <dbReference type="NCBI Taxonomy" id="1447875"/>
    <lineage>
        <taxon>Eukaryota</taxon>
        <taxon>Fungi</taxon>
        <taxon>Dikarya</taxon>
        <taxon>Ascomycota</taxon>
        <taxon>Pezizomycotina</taxon>
        <taxon>Eurotiomycetes</taxon>
        <taxon>Eurotiomycetidae</taxon>
        <taxon>Onygenales</taxon>
        <taxon>Ajellomycetaceae</taxon>
        <taxon>Helicocarpus</taxon>
    </lineage>
</organism>
<dbReference type="InterPro" id="IPR011333">
    <property type="entry name" value="SKP1/BTB/POZ_sf"/>
</dbReference>
<sequence length="273" mass="31662">MHRYYQSGKFSDLTIKAAGREFRAHRLVICGQSEYFSRLFRANWKETVEDLIDFTKDYPRVVEALVRFMYGLDYDNCDNEELEDGSRGILPLILHVRVYAAAEKYGIPLLNKVATKKFLRTCTSVDKEDLHLIIPEVYTNTPSTDRGLRDLVTRASKAFMGSFSKMPDFVNALRQHEGFLVDILQCKLGYFQFKCPNEFCNFFWDGALENSLSSYYTCPCCRLSGPGEMWWKNSILIEYHGCDQVNAVTKASMLWRVFNLLLWCWCCEGSRAK</sequence>
<dbReference type="Gene3D" id="3.30.710.10">
    <property type="entry name" value="Potassium Channel Kv1.1, Chain A"/>
    <property type="match status" value="1"/>
</dbReference>
<dbReference type="OrthoDB" id="6359816at2759"/>
<dbReference type="PANTHER" id="PTHR47843:SF5">
    <property type="entry name" value="BTB_POZ DOMAIN PROTEIN"/>
    <property type="match status" value="1"/>
</dbReference>